<comment type="caution">
    <text evidence="1">The sequence shown here is derived from an EMBL/GenBank/DDBJ whole genome shotgun (WGS) entry which is preliminary data.</text>
</comment>
<protein>
    <submittedName>
        <fullName evidence="1">Uncharacterized protein</fullName>
    </submittedName>
</protein>
<evidence type="ECO:0000313" key="2">
    <source>
        <dbReference type="EMBL" id="CAL4772059.1"/>
    </source>
</evidence>
<reference evidence="2 3" key="2">
    <citation type="submission" date="2024-05" db="EMBL/GenBank/DDBJ databases">
        <authorList>
            <person name="Chen Y."/>
            <person name="Shah S."/>
            <person name="Dougan E. K."/>
            <person name="Thang M."/>
            <person name="Chan C."/>
        </authorList>
    </citation>
    <scope>NUCLEOTIDE SEQUENCE [LARGE SCALE GENOMIC DNA]</scope>
</reference>
<evidence type="ECO:0000313" key="1">
    <source>
        <dbReference type="EMBL" id="CAI3984747.1"/>
    </source>
</evidence>
<dbReference type="EMBL" id="CAMXCT030000913">
    <property type="protein sequence ID" value="CAL4772059.1"/>
    <property type="molecule type" value="Genomic_DNA"/>
</dbReference>
<dbReference type="EMBL" id="CAMXCT010000913">
    <property type="protein sequence ID" value="CAI3984747.1"/>
    <property type="molecule type" value="Genomic_DNA"/>
</dbReference>
<accession>A0A9P1C4W9</accession>
<name>A0A9P1C4W9_9DINO</name>
<dbReference type="AlphaFoldDB" id="A0A9P1C4W9"/>
<dbReference type="Proteomes" id="UP001152797">
    <property type="component" value="Unassembled WGS sequence"/>
</dbReference>
<sequence>MQTFLEAVLLAHESLLGCCRKQGFPVATLPHTSHFLQLLPLAVQSTAGRRSGLQILCHLAEEMPAELRSFLATDEKARACAVELVNAGIAGSKVQRQAAEKVRSIL</sequence>
<organism evidence="1">
    <name type="scientific">Cladocopium goreaui</name>
    <dbReference type="NCBI Taxonomy" id="2562237"/>
    <lineage>
        <taxon>Eukaryota</taxon>
        <taxon>Sar</taxon>
        <taxon>Alveolata</taxon>
        <taxon>Dinophyceae</taxon>
        <taxon>Suessiales</taxon>
        <taxon>Symbiodiniaceae</taxon>
        <taxon>Cladocopium</taxon>
    </lineage>
</organism>
<reference evidence="1" key="1">
    <citation type="submission" date="2022-10" db="EMBL/GenBank/DDBJ databases">
        <authorList>
            <person name="Chen Y."/>
            <person name="Dougan E. K."/>
            <person name="Chan C."/>
            <person name="Rhodes N."/>
            <person name="Thang M."/>
        </authorList>
    </citation>
    <scope>NUCLEOTIDE SEQUENCE</scope>
</reference>
<keyword evidence="3" id="KW-1185">Reference proteome</keyword>
<dbReference type="EMBL" id="CAMXCT020000913">
    <property type="protein sequence ID" value="CAL1138122.1"/>
    <property type="molecule type" value="Genomic_DNA"/>
</dbReference>
<proteinExistence type="predicted"/>
<evidence type="ECO:0000313" key="3">
    <source>
        <dbReference type="Proteomes" id="UP001152797"/>
    </source>
</evidence>
<gene>
    <name evidence="1" type="ORF">C1SCF055_LOCUS12266</name>
</gene>